<name>A0A366HX71_9BACT</name>
<keyword evidence="1" id="KW-0812">Transmembrane</keyword>
<protein>
    <submittedName>
        <fullName evidence="2">Uncharacterized protein</fullName>
    </submittedName>
</protein>
<dbReference type="AlphaFoldDB" id="A0A366HX71"/>
<keyword evidence="1" id="KW-1133">Transmembrane helix</keyword>
<sequence>MRAQQRRGIIAGIVLGVLVVSLLLFKHLELWVLEPEGRPVGKIEAFVAAELSKAKQVVIYSLDPVKLNHRREIAGSPSNRPLFHEWEILGQVDLTFSKERETVRAAFLDSLRLARDETYMCFSPRHGLKILTVDGREASFVLCFECNAVLAYGLPAGKVGAHLADLGESRLNRLLDKYGLKRDAPAGS</sequence>
<evidence type="ECO:0000313" key="2">
    <source>
        <dbReference type="EMBL" id="RBP47908.1"/>
    </source>
</evidence>
<keyword evidence="3" id="KW-1185">Reference proteome</keyword>
<reference evidence="2 3" key="1">
    <citation type="submission" date="2018-06" db="EMBL/GenBank/DDBJ databases">
        <title>Genomic Encyclopedia of Type Strains, Phase IV (KMG-IV): sequencing the most valuable type-strain genomes for metagenomic binning, comparative biology and taxonomic classification.</title>
        <authorList>
            <person name="Goeker M."/>
        </authorList>
    </citation>
    <scope>NUCLEOTIDE SEQUENCE [LARGE SCALE GENOMIC DNA]</scope>
    <source>
        <strain evidence="2 3">DSM 25532</strain>
    </source>
</reference>
<proteinExistence type="predicted"/>
<dbReference type="EMBL" id="QNRR01000001">
    <property type="protein sequence ID" value="RBP47908.1"/>
    <property type="molecule type" value="Genomic_DNA"/>
</dbReference>
<keyword evidence="1" id="KW-0472">Membrane</keyword>
<dbReference type="RefSeq" id="WP_113956802.1">
    <property type="nucleotide sequence ID" value="NZ_QNRR01000001.1"/>
</dbReference>
<evidence type="ECO:0000256" key="1">
    <source>
        <dbReference type="SAM" id="Phobius"/>
    </source>
</evidence>
<comment type="caution">
    <text evidence="2">The sequence shown here is derived from an EMBL/GenBank/DDBJ whole genome shotgun (WGS) entry which is preliminary data.</text>
</comment>
<feature type="transmembrane region" description="Helical" evidence="1">
    <location>
        <begin position="7"/>
        <end position="25"/>
    </location>
</feature>
<organism evidence="2 3">
    <name type="scientific">Roseimicrobium gellanilyticum</name>
    <dbReference type="NCBI Taxonomy" id="748857"/>
    <lineage>
        <taxon>Bacteria</taxon>
        <taxon>Pseudomonadati</taxon>
        <taxon>Verrucomicrobiota</taxon>
        <taxon>Verrucomicrobiia</taxon>
        <taxon>Verrucomicrobiales</taxon>
        <taxon>Verrucomicrobiaceae</taxon>
        <taxon>Roseimicrobium</taxon>
    </lineage>
</organism>
<dbReference type="OrthoDB" id="192483at2"/>
<gene>
    <name evidence="2" type="ORF">DES53_101708</name>
</gene>
<accession>A0A366HX71</accession>
<dbReference type="Proteomes" id="UP000253426">
    <property type="component" value="Unassembled WGS sequence"/>
</dbReference>
<evidence type="ECO:0000313" key="3">
    <source>
        <dbReference type="Proteomes" id="UP000253426"/>
    </source>
</evidence>